<feature type="compositionally biased region" description="Low complexity" evidence="1">
    <location>
        <begin position="513"/>
        <end position="526"/>
    </location>
</feature>
<comment type="caution">
    <text evidence="3">The sequence shown here is derived from an EMBL/GenBank/DDBJ whole genome shotgun (WGS) entry which is preliminary data.</text>
</comment>
<name>A0AAV9VP23_9PEZI</name>
<feature type="domain" description="Cryptic loci regulator 2 N-terminal" evidence="2">
    <location>
        <begin position="77"/>
        <end position="148"/>
    </location>
</feature>
<dbReference type="Proteomes" id="UP001373714">
    <property type="component" value="Unassembled WGS sequence"/>
</dbReference>
<dbReference type="EMBL" id="JAVHNS010000001">
    <property type="protein sequence ID" value="KAK6363747.1"/>
    <property type="molecule type" value="Genomic_DNA"/>
</dbReference>
<evidence type="ECO:0000256" key="1">
    <source>
        <dbReference type="SAM" id="MobiDB-lite"/>
    </source>
</evidence>
<dbReference type="Pfam" id="PF16761">
    <property type="entry name" value="Clr2_transil"/>
    <property type="match status" value="1"/>
</dbReference>
<dbReference type="GO" id="GO:0070824">
    <property type="term" value="C:SHREC complex"/>
    <property type="evidence" value="ECO:0007669"/>
    <property type="project" value="InterPro"/>
</dbReference>
<dbReference type="PANTHER" id="PTHR38046:SF1">
    <property type="entry name" value="CRYPTIC LOCI REGULATOR 2"/>
    <property type="match status" value="1"/>
</dbReference>
<dbReference type="AlphaFoldDB" id="A0AAV9VP23"/>
<sequence>MAKDTDAPKWRILVSSGQSDGNTAARPDPHLLKPGAPAGHLVGVSHNMVLDVLWRQMLGTLYMETVCPEEYSKHPWWVLEALPANYQLYTHHKPNPEKLMAKQLASTGHFFGLRVGNYNVVFQSPQEFLPHLIWLESDKSKACPCRHCSRPPEPMPVPMPVPAPTPAPAPAAPINGQLPYPILLKFMQADANPASGLYRAGEMVWANPNDTYPVISIVASKVIADGTEPTYQLIPLKSPRIINRPPFTLPESRLRPWLSYTPPDPLQSSISQRKYQVKWADISWQEWSHQDAELHDASIIASIRIACNIGITTCATETGENIIPCIWLGAEKIWRNEEVRVITPEVEGQKGVDVLVIKSINRDAGGNPFFQGNIYCKVLHPLAQQQFPDPPPTPRMQQDAASMGCRWHLKYHNIQISAMETKGRWYPSSILRSIINPTAEPPDNTYYDVSVLLNSNADIPSHGGGWRLSSNREEHILGIGHLPNNQPAGWINIDDWKRLYVDDAKQWSLVTAPPQAAPAQQAPTAPNVVENTKPTKKTAATRKTTRRVSTKTKQVAQQVEEPPSEPKQQQQPPAPTQTVVQGSAAPAEQEAQASRQQAETYDDNHEDDFLRQIEQDGADFEKAVQEGDPWAFYG</sequence>
<keyword evidence="4" id="KW-1185">Reference proteome</keyword>
<dbReference type="PANTHER" id="PTHR38046">
    <property type="entry name" value="CRYPTIC LOCI REGULATOR 2"/>
    <property type="match status" value="1"/>
</dbReference>
<evidence type="ECO:0000259" key="2">
    <source>
        <dbReference type="Pfam" id="PF16761"/>
    </source>
</evidence>
<feature type="compositionally biased region" description="Low complexity" evidence="1">
    <location>
        <begin position="551"/>
        <end position="599"/>
    </location>
</feature>
<dbReference type="GO" id="GO:0030466">
    <property type="term" value="P:silent mating-type cassette heterochromatin formation"/>
    <property type="evidence" value="ECO:0007669"/>
    <property type="project" value="TreeGrafter"/>
</dbReference>
<feature type="compositionally biased region" description="Basic residues" evidence="1">
    <location>
        <begin position="534"/>
        <end position="550"/>
    </location>
</feature>
<protein>
    <recommendedName>
        <fullName evidence="2">Cryptic loci regulator 2 N-terminal domain-containing protein</fullName>
    </recommendedName>
</protein>
<evidence type="ECO:0000313" key="3">
    <source>
        <dbReference type="EMBL" id="KAK6363747.1"/>
    </source>
</evidence>
<organism evidence="3 4">
    <name type="scientific">Orbilia blumenaviensis</name>
    <dbReference type="NCBI Taxonomy" id="1796055"/>
    <lineage>
        <taxon>Eukaryota</taxon>
        <taxon>Fungi</taxon>
        <taxon>Dikarya</taxon>
        <taxon>Ascomycota</taxon>
        <taxon>Pezizomycotina</taxon>
        <taxon>Orbiliomycetes</taxon>
        <taxon>Orbiliales</taxon>
        <taxon>Orbiliaceae</taxon>
        <taxon>Orbilia</taxon>
    </lineage>
</organism>
<evidence type="ECO:0000313" key="4">
    <source>
        <dbReference type="Proteomes" id="UP001373714"/>
    </source>
</evidence>
<dbReference type="GO" id="GO:0031934">
    <property type="term" value="C:mating-type region heterochromatin"/>
    <property type="evidence" value="ECO:0007669"/>
    <property type="project" value="TreeGrafter"/>
</dbReference>
<dbReference type="InterPro" id="IPR031915">
    <property type="entry name" value="Clr2_N"/>
</dbReference>
<dbReference type="InterPro" id="IPR038986">
    <property type="entry name" value="Clr2"/>
</dbReference>
<proteinExistence type="predicted"/>
<reference evidence="3 4" key="1">
    <citation type="submission" date="2019-10" db="EMBL/GenBank/DDBJ databases">
        <authorList>
            <person name="Palmer J.M."/>
        </authorList>
    </citation>
    <scope>NUCLEOTIDE SEQUENCE [LARGE SCALE GENOMIC DNA]</scope>
    <source>
        <strain evidence="3 4">TWF730</strain>
    </source>
</reference>
<feature type="region of interest" description="Disordered" evidence="1">
    <location>
        <begin position="513"/>
        <end position="608"/>
    </location>
</feature>
<accession>A0AAV9VP23</accession>
<dbReference type="GO" id="GO:0033553">
    <property type="term" value="C:rDNA heterochromatin"/>
    <property type="evidence" value="ECO:0007669"/>
    <property type="project" value="TreeGrafter"/>
</dbReference>
<gene>
    <name evidence="3" type="ORF">TWF730_001165</name>
</gene>